<gene>
    <name evidence="2" type="ORF">WJX84_010138</name>
</gene>
<evidence type="ECO:0000313" key="3">
    <source>
        <dbReference type="Proteomes" id="UP001485043"/>
    </source>
</evidence>
<feature type="compositionally biased region" description="Basic residues" evidence="1">
    <location>
        <begin position="46"/>
        <end position="56"/>
    </location>
</feature>
<proteinExistence type="predicted"/>
<reference evidence="2 3" key="1">
    <citation type="journal article" date="2024" name="Nat. Commun.">
        <title>Phylogenomics reveals the evolutionary origins of lichenization in chlorophyte algae.</title>
        <authorList>
            <person name="Puginier C."/>
            <person name="Libourel C."/>
            <person name="Otte J."/>
            <person name="Skaloud P."/>
            <person name="Haon M."/>
            <person name="Grisel S."/>
            <person name="Petersen M."/>
            <person name="Berrin J.G."/>
            <person name="Delaux P.M."/>
            <person name="Dal Grande F."/>
            <person name="Keller J."/>
        </authorList>
    </citation>
    <scope>NUCLEOTIDE SEQUENCE [LARGE SCALE GENOMIC DNA]</scope>
    <source>
        <strain evidence="2 3">SAG 2523</strain>
    </source>
</reference>
<feature type="region of interest" description="Disordered" evidence="1">
    <location>
        <begin position="128"/>
        <end position="156"/>
    </location>
</feature>
<dbReference type="AlphaFoldDB" id="A0AAW1RGB8"/>
<dbReference type="EMBL" id="JALJOV010002229">
    <property type="protein sequence ID" value="KAK9832664.1"/>
    <property type="molecule type" value="Genomic_DNA"/>
</dbReference>
<accession>A0AAW1RGB8</accession>
<feature type="region of interest" description="Disordered" evidence="1">
    <location>
        <begin position="1"/>
        <end position="63"/>
    </location>
</feature>
<dbReference type="Proteomes" id="UP001485043">
    <property type="component" value="Unassembled WGS sequence"/>
</dbReference>
<comment type="caution">
    <text evidence="2">The sequence shown here is derived from an EMBL/GenBank/DDBJ whole genome shotgun (WGS) entry which is preliminary data.</text>
</comment>
<organism evidence="2 3">
    <name type="scientific">Apatococcus fuscideae</name>
    <dbReference type="NCBI Taxonomy" id="2026836"/>
    <lineage>
        <taxon>Eukaryota</taxon>
        <taxon>Viridiplantae</taxon>
        <taxon>Chlorophyta</taxon>
        <taxon>core chlorophytes</taxon>
        <taxon>Trebouxiophyceae</taxon>
        <taxon>Chlorellales</taxon>
        <taxon>Chlorellaceae</taxon>
        <taxon>Apatococcus</taxon>
    </lineage>
</organism>
<keyword evidence="3" id="KW-1185">Reference proteome</keyword>
<evidence type="ECO:0000313" key="2">
    <source>
        <dbReference type="EMBL" id="KAK9832664.1"/>
    </source>
</evidence>
<evidence type="ECO:0000256" key="1">
    <source>
        <dbReference type="SAM" id="MobiDB-lite"/>
    </source>
</evidence>
<sequence length="387" mass="41215">MQSLTGTYKRKGDTSQGASAEASAENRNPGPVWAMLQIAGVNKAQGSKKKKKKKATKAAEDPDAELLEAAMAASRIERTVMEQARRCKALARMEENGQRTLLTGLKALPPGLGTLVLPKAYLLDDNDDLLDGQPMSVPSMDDPSTAQEGPKTKRRLPRCRVPQRGMLGRPGPVRSLSAVQGCNEGIGHHQAAHKGTDETFSAQETVVPAGHDALQPPQRHAAADMAWRGATAPDHITPPLPELADCDADAGLQECPAPSDSYPGLRNDEAGAAEVLRSLRSLQPASMAGGKQQAAKSTTKLAAGMASLSRSEAAGEQQAAFPVHRQSAEGISLEHEGVGKRQAVIVLVLKQLSSRLWRAQRLQLQLHQAWKGHSGRMKSRSGSGRST</sequence>
<protein>
    <submittedName>
        <fullName evidence="2">Uncharacterized protein</fullName>
    </submittedName>
</protein>
<name>A0AAW1RGB8_9CHLO</name>